<dbReference type="PROSITE" id="PS51384">
    <property type="entry name" value="FAD_FR"/>
    <property type="match status" value="1"/>
</dbReference>
<dbReference type="Gene3D" id="2.40.30.10">
    <property type="entry name" value="Translation factors"/>
    <property type="match status" value="1"/>
</dbReference>
<keyword evidence="6" id="KW-0560">Oxidoreductase</keyword>
<evidence type="ECO:0000256" key="7">
    <source>
        <dbReference type="ARBA" id="ARBA00023004"/>
    </source>
</evidence>
<gene>
    <name evidence="12" type="ORF">DFR24_3376</name>
</gene>
<accession>A0A4R7P5A4</accession>
<dbReference type="InterPro" id="IPR001709">
    <property type="entry name" value="Flavoprot_Pyr_Nucl_cyt_Rdtase"/>
</dbReference>
<dbReference type="NCBIfam" id="TIGR02160">
    <property type="entry name" value="PA_CoA_Oxy5"/>
    <property type="match status" value="1"/>
</dbReference>
<dbReference type="InterPro" id="IPR001433">
    <property type="entry name" value="OxRdtase_FAD/NAD-bd"/>
</dbReference>
<dbReference type="EMBL" id="SOBT01000009">
    <property type="protein sequence ID" value="TDU28994.1"/>
    <property type="molecule type" value="Genomic_DNA"/>
</dbReference>
<keyword evidence="7" id="KW-0408">Iron</keyword>
<evidence type="ECO:0000256" key="5">
    <source>
        <dbReference type="ARBA" id="ARBA00022827"/>
    </source>
</evidence>
<dbReference type="Pfam" id="PF00970">
    <property type="entry name" value="FAD_binding_6"/>
    <property type="match status" value="1"/>
</dbReference>
<evidence type="ECO:0000256" key="3">
    <source>
        <dbReference type="ARBA" id="ARBA00022714"/>
    </source>
</evidence>
<comment type="caution">
    <text evidence="12">The sequence shown here is derived from an EMBL/GenBank/DDBJ whole genome shotgun (WGS) entry which is preliminary data.</text>
</comment>
<dbReference type="InterPro" id="IPR001041">
    <property type="entry name" value="2Fe-2S_ferredoxin-type"/>
</dbReference>
<protein>
    <submittedName>
        <fullName evidence="12">Ring-1,2-phenylacetyl-CoA epoxidase subunit PaaE</fullName>
    </submittedName>
</protein>
<dbReference type="Pfam" id="PF00175">
    <property type="entry name" value="NAD_binding_1"/>
    <property type="match status" value="1"/>
</dbReference>
<comment type="cofactor">
    <cofactor evidence="9">
        <name>[2Fe-2S] cluster</name>
        <dbReference type="ChEBI" id="CHEBI:190135"/>
    </cofactor>
</comment>
<dbReference type="CDD" id="cd06214">
    <property type="entry name" value="PA_degradation_oxidoreductase_like"/>
    <property type="match status" value="1"/>
</dbReference>
<keyword evidence="2" id="KW-0285">Flavoprotein</keyword>
<dbReference type="PROSITE" id="PS00197">
    <property type="entry name" value="2FE2S_FER_1"/>
    <property type="match status" value="1"/>
</dbReference>
<comment type="cofactor">
    <cofactor evidence="1">
        <name>FAD</name>
        <dbReference type="ChEBI" id="CHEBI:57692"/>
    </cofactor>
</comment>
<keyword evidence="4" id="KW-0479">Metal-binding</keyword>
<dbReference type="SUPFAM" id="SSF52343">
    <property type="entry name" value="Ferredoxin reductase-like, C-terminal NADP-linked domain"/>
    <property type="match status" value="1"/>
</dbReference>
<dbReference type="InterPro" id="IPR012675">
    <property type="entry name" value="Beta-grasp_dom_sf"/>
</dbReference>
<keyword evidence="5" id="KW-0274">FAD</keyword>
<dbReference type="CDD" id="cd00207">
    <property type="entry name" value="fer2"/>
    <property type="match status" value="1"/>
</dbReference>
<evidence type="ECO:0000256" key="8">
    <source>
        <dbReference type="ARBA" id="ARBA00023014"/>
    </source>
</evidence>
<evidence type="ECO:0000256" key="4">
    <source>
        <dbReference type="ARBA" id="ARBA00022723"/>
    </source>
</evidence>
<dbReference type="SUPFAM" id="SSF63380">
    <property type="entry name" value="Riboflavin synthase domain-like"/>
    <property type="match status" value="1"/>
</dbReference>
<evidence type="ECO:0000313" key="12">
    <source>
        <dbReference type="EMBL" id="TDU28994.1"/>
    </source>
</evidence>
<keyword evidence="3" id="KW-0001">2Fe-2S</keyword>
<evidence type="ECO:0000259" key="11">
    <source>
        <dbReference type="PROSITE" id="PS51384"/>
    </source>
</evidence>
<dbReference type="Proteomes" id="UP000295341">
    <property type="component" value="Unassembled WGS sequence"/>
</dbReference>
<dbReference type="GO" id="GO:0050660">
    <property type="term" value="F:flavin adenine dinucleotide binding"/>
    <property type="evidence" value="ECO:0007669"/>
    <property type="project" value="TreeGrafter"/>
</dbReference>
<dbReference type="InterPro" id="IPR050415">
    <property type="entry name" value="MRET"/>
</dbReference>
<dbReference type="GO" id="GO:0016491">
    <property type="term" value="F:oxidoreductase activity"/>
    <property type="evidence" value="ECO:0007669"/>
    <property type="project" value="UniProtKB-KW"/>
</dbReference>
<dbReference type="OrthoDB" id="9796486at2"/>
<evidence type="ECO:0000313" key="13">
    <source>
        <dbReference type="Proteomes" id="UP000295341"/>
    </source>
</evidence>
<evidence type="ECO:0000256" key="2">
    <source>
        <dbReference type="ARBA" id="ARBA00022630"/>
    </source>
</evidence>
<organism evidence="12 13">
    <name type="scientific">Panacagrimonas perspica</name>
    <dbReference type="NCBI Taxonomy" id="381431"/>
    <lineage>
        <taxon>Bacteria</taxon>
        <taxon>Pseudomonadati</taxon>
        <taxon>Pseudomonadota</taxon>
        <taxon>Gammaproteobacteria</taxon>
        <taxon>Nevskiales</taxon>
        <taxon>Nevskiaceae</taxon>
        <taxon>Panacagrimonas</taxon>
    </lineage>
</organism>
<name>A0A4R7P5A4_9GAMM</name>
<evidence type="ECO:0000256" key="9">
    <source>
        <dbReference type="ARBA" id="ARBA00034078"/>
    </source>
</evidence>
<dbReference type="GO" id="GO:0051537">
    <property type="term" value="F:2 iron, 2 sulfur cluster binding"/>
    <property type="evidence" value="ECO:0007669"/>
    <property type="project" value="UniProtKB-KW"/>
</dbReference>
<dbReference type="GO" id="GO:0010124">
    <property type="term" value="P:phenylacetate catabolic process"/>
    <property type="evidence" value="ECO:0007669"/>
    <property type="project" value="InterPro"/>
</dbReference>
<keyword evidence="13" id="KW-1185">Reference proteome</keyword>
<dbReference type="PRINTS" id="PR00406">
    <property type="entry name" value="CYTB5RDTASE"/>
</dbReference>
<dbReference type="AlphaFoldDB" id="A0A4R7P5A4"/>
<dbReference type="InterPro" id="IPR036010">
    <property type="entry name" value="2Fe-2S_ferredoxin-like_sf"/>
</dbReference>
<evidence type="ECO:0000256" key="6">
    <source>
        <dbReference type="ARBA" id="ARBA00023002"/>
    </source>
</evidence>
<evidence type="ECO:0000256" key="1">
    <source>
        <dbReference type="ARBA" id="ARBA00001974"/>
    </source>
</evidence>
<dbReference type="Gene3D" id="3.10.20.30">
    <property type="match status" value="1"/>
</dbReference>
<dbReference type="PANTHER" id="PTHR47354:SF8">
    <property type="entry name" value="1,2-PHENYLACETYL-COA EPOXIDASE, SUBUNIT E"/>
    <property type="match status" value="1"/>
</dbReference>
<feature type="domain" description="2Fe-2S ferredoxin-type" evidence="10">
    <location>
        <begin position="266"/>
        <end position="358"/>
    </location>
</feature>
<evidence type="ECO:0000259" key="10">
    <source>
        <dbReference type="PROSITE" id="PS51085"/>
    </source>
</evidence>
<dbReference type="Gene3D" id="3.40.50.80">
    <property type="entry name" value="Nucleotide-binding domain of ferredoxin-NADP reductase (FNR) module"/>
    <property type="match status" value="1"/>
</dbReference>
<dbReference type="PANTHER" id="PTHR47354">
    <property type="entry name" value="NADH OXIDOREDUCTASE HCR"/>
    <property type="match status" value="1"/>
</dbReference>
<dbReference type="InterPro" id="IPR006058">
    <property type="entry name" value="2Fe2S_fd_BS"/>
</dbReference>
<reference evidence="12 13" key="1">
    <citation type="submission" date="2019-03" db="EMBL/GenBank/DDBJ databases">
        <title>Genomic Encyclopedia of Type Strains, Phase IV (KMG-IV): sequencing the most valuable type-strain genomes for metagenomic binning, comparative biology and taxonomic classification.</title>
        <authorList>
            <person name="Goeker M."/>
        </authorList>
    </citation>
    <scope>NUCLEOTIDE SEQUENCE [LARGE SCALE GENOMIC DNA]</scope>
    <source>
        <strain evidence="12 13">DSM 26377</strain>
    </source>
</reference>
<proteinExistence type="predicted"/>
<dbReference type="GO" id="GO:0046872">
    <property type="term" value="F:metal ion binding"/>
    <property type="evidence" value="ECO:0007669"/>
    <property type="project" value="UniProtKB-KW"/>
</dbReference>
<dbReference type="RefSeq" id="WP_133882503.1">
    <property type="nucleotide sequence ID" value="NZ_MWIN01000018.1"/>
</dbReference>
<dbReference type="InterPro" id="IPR017927">
    <property type="entry name" value="FAD-bd_FR_type"/>
</dbReference>
<dbReference type="SUPFAM" id="SSF54292">
    <property type="entry name" value="2Fe-2S ferredoxin-like"/>
    <property type="match status" value="1"/>
</dbReference>
<sequence length="358" mass="39572">MTRFHELRVAQVRPETRDAMVVTFEAPAADADSFRYLAGQHLTLKAQIAGEEVRRSYSICASAQEQSLRVAIKRIDDGLFSSWAADHLKPGSRIEVMEPSGHFNVPLEPSAARHHVAFASGSGITPILSLVKTTLAAEPKSRFTLIYGNRASGSVIFKEELADLKDRYLSRFNLVFILSREQQDVDLFNGRIDADKCDALLKSWIDPAGIDVAYICGPQSMMEQVSERLMAKGLAKNQIKMELFAAAMPKGPRPERAVKIKGAEGCKVTVIQNGLTREFRMEKNKSTVLDAALEQGLELPYSCKGGVCGTCRCKLVKGEVDMDANYSLEDYELARGFVLSCQSFPVTDELLVDLDQET</sequence>
<dbReference type="InterPro" id="IPR039261">
    <property type="entry name" value="FNR_nucleotide-bd"/>
</dbReference>
<dbReference type="PROSITE" id="PS51085">
    <property type="entry name" value="2FE2S_FER_2"/>
    <property type="match status" value="1"/>
</dbReference>
<keyword evidence="8" id="KW-0411">Iron-sulfur</keyword>
<dbReference type="InterPro" id="IPR008333">
    <property type="entry name" value="Cbr1-like_FAD-bd_dom"/>
</dbReference>
<dbReference type="InterPro" id="IPR011884">
    <property type="entry name" value="PaaE"/>
</dbReference>
<feature type="domain" description="FAD-binding FR-type" evidence="11">
    <location>
        <begin position="2"/>
        <end position="106"/>
    </location>
</feature>
<dbReference type="Pfam" id="PF00111">
    <property type="entry name" value="Fer2"/>
    <property type="match status" value="1"/>
</dbReference>
<dbReference type="InterPro" id="IPR017938">
    <property type="entry name" value="Riboflavin_synthase-like_b-brl"/>
</dbReference>
<dbReference type="PRINTS" id="PR00371">
    <property type="entry name" value="FPNCR"/>
</dbReference>